<sequence length="104" mass="12129">MLNFGVMVKKYPGMSEEQNREIAKAYVKQSQDAFAEDVAIWDNKVRIDNPILCEGDGPVYQLRQWYQQFYVDRAKVDPALADKMVFQHTYTETDLKPNLDHVDV</sequence>
<evidence type="ECO:0000313" key="3">
    <source>
        <dbReference type="EMBL" id="CAD7255033.1"/>
    </source>
</evidence>
<evidence type="ECO:0000313" key="4">
    <source>
        <dbReference type="Proteomes" id="UP000677054"/>
    </source>
</evidence>
<dbReference type="EMBL" id="LR915432">
    <property type="protein sequence ID" value="CAD7255033.1"/>
    <property type="molecule type" value="Genomic_DNA"/>
</dbReference>
<proteinExistence type="predicted"/>
<protein>
    <recommendedName>
        <fullName evidence="2">3-ketosteroid-9-alpha-monooxygenase oxygenase component-like C-terminal domain-containing protein</fullName>
    </recommendedName>
</protein>
<feature type="domain" description="3-ketosteroid-9-alpha-monooxygenase oxygenase component-like C-terminal" evidence="2">
    <location>
        <begin position="2"/>
        <end position="70"/>
    </location>
</feature>
<dbReference type="InterPro" id="IPR045605">
    <property type="entry name" value="KshA-like_C"/>
</dbReference>
<dbReference type="Gene3D" id="3.90.380.10">
    <property type="entry name" value="Naphthalene 1,2-dioxygenase Alpha Subunit, Chain A, domain 1"/>
    <property type="match status" value="1"/>
</dbReference>
<keyword evidence="4" id="KW-1185">Reference proteome</keyword>
<dbReference type="GO" id="GO:0008203">
    <property type="term" value="P:cholesterol metabolic process"/>
    <property type="evidence" value="ECO:0007669"/>
    <property type="project" value="InterPro"/>
</dbReference>
<dbReference type="GO" id="GO:0016491">
    <property type="term" value="F:oxidoreductase activity"/>
    <property type="evidence" value="ECO:0007669"/>
    <property type="project" value="UniProtKB-KW"/>
</dbReference>
<evidence type="ECO:0000256" key="1">
    <source>
        <dbReference type="ARBA" id="ARBA00023002"/>
    </source>
</evidence>
<dbReference type="OrthoDB" id="10576564at2759"/>
<evidence type="ECO:0000259" key="2">
    <source>
        <dbReference type="Pfam" id="PF19298"/>
    </source>
</evidence>
<dbReference type="AlphaFoldDB" id="A0A7R9FU85"/>
<dbReference type="SUPFAM" id="SSF55961">
    <property type="entry name" value="Bet v1-like"/>
    <property type="match status" value="1"/>
</dbReference>
<dbReference type="EMBL" id="CAJPEV010015914">
    <property type="protein sequence ID" value="CAG0907247.1"/>
    <property type="molecule type" value="Genomic_DNA"/>
</dbReference>
<accession>A0A7R9FU85</accession>
<dbReference type="Pfam" id="PF19298">
    <property type="entry name" value="KshA_C"/>
    <property type="match status" value="1"/>
</dbReference>
<organism evidence="3">
    <name type="scientific">Darwinula stevensoni</name>
    <dbReference type="NCBI Taxonomy" id="69355"/>
    <lineage>
        <taxon>Eukaryota</taxon>
        <taxon>Metazoa</taxon>
        <taxon>Ecdysozoa</taxon>
        <taxon>Arthropoda</taxon>
        <taxon>Crustacea</taxon>
        <taxon>Oligostraca</taxon>
        <taxon>Ostracoda</taxon>
        <taxon>Podocopa</taxon>
        <taxon>Podocopida</taxon>
        <taxon>Darwinulocopina</taxon>
        <taxon>Darwinuloidea</taxon>
        <taxon>Darwinulidae</taxon>
        <taxon>Darwinula</taxon>
    </lineage>
</organism>
<name>A0A7R9FU85_9CRUS</name>
<dbReference type="Proteomes" id="UP000677054">
    <property type="component" value="Unassembled WGS sequence"/>
</dbReference>
<reference evidence="3" key="1">
    <citation type="submission" date="2020-11" db="EMBL/GenBank/DDBJ databases">
        <authorList>
            <person name="Tran Van P."/>
        </authorList>
    </citation>
    <scope>NUCLEOTIDE SEQUENCE</scope>
</reference>
<keyword evidence="1" id="KW-0560">Oxidoreductase</keyword>
<gene>
    <name evidence="3" type="ORF">DSTB1V02_LOCUS14779</name>
</gene>